<dbReference type="HAMAP" id="MF_00368">
    <property type="entry name" value="Ribosomal_bL12"/>
    <property type="match status" value="1"/>
</dbReference>
<dbReference type="SUPFAM" id="SSF54736">
    <property type="entry name" value="ClpS-like"/>
    <property type="match status" value="1"/>
</dbReference>
<proteinExistence type="inferred from homology"/>
<keyword evidence="2" id="KW-0689">Ribosomal protein</keyword>
<dbReference type="PANTHER" id="PTHR45987">
    <property type="entry name" value="39S RIBOSOMAL PROTEIN L12"/>
    <property type="match status" value="1"/>
</dbReference>
<dbReference type="AlphaFoldDB" id="A0AA35JJE5"/>
<evidence type="ECO:0000313" key="8">
    <source>
        <dbReference type="Proteomes" id="UP001162090"/>
    </source>
</evidence>
<name>A0AA35JJE5_SACUV</name>
<dbReference type="FunFam" id="1.20.5.710:FF:000013">
    <property type="entry name" value="54S ribosomal protein L12, mitochondrial"/>
    <property type="match status" value="1"/>
</dbReference>
<evidence type="ECO:0000256" key="2">
    <source>
        <dbReference type="ARBA" id="ARBA00022980"/>
    </source>
</evidence>
<dbReference type="Pfam" id="PF00542">
    <property type="entry name" value="Ribosomal_L12"/>
    <property type="match status" value="1"/>
</dbReference>
<dbReference type="GO" id="GO:0005762">
    <property type="term" value="C:mitochondrial large ribosomal subunit"/>
    <property type="evidence" value="ECO:0007669"/>
    <property type="project" value="TreeGrafter"/>
</dbReference>
<dbReference type="Gene3D" id="1.20.5.710">
    <property type="entry name" value="Single helix bin"/>
    <property type="match status" value="1"/>
</dbReference>
<sequence length="203" mass="21352">MSLRILAKRSSSIWMKTRITPALITPITITTRFNSTTTTTPLPKEDTKVATPATEAKPVDPKISKIVQDISQLTLLETSSLITELKTALNIPEMSMPMGGFMAGGAGAGAVNAAGSAGEAGAGAEEEAKPEAKTVFTVKLDSFDAKTKAKVIKEVKGLLGLSLVEAKKFVEAAPKVLKENIAKDDAEKIKKTLEGLGAKVSLE</sequence>
<dbReference type="Proteomes" id="UP001162090">
    <property type="component" value="Chromosome 7"/>
</dbReference>
<dbReference type="GO" id="GO:0006412">
    <property type="term" value="P:translation"/>
    <property type="evidence" value="ECO:0007669"/>
    <property type="project" value="InterPro"/>
</dbReference>
<keyword evidence="3" id="KW-0687">Ribonucleoprotein</keyword>
<dbReference type="GO" id="GO:0003729">
    <property type="term" value="F:mRNA binding"/>
    <property type="evidence" value="ECO:0007669"/>
    <property type="project" value="TreeGrafter"/>
</dbReference>
<dbReference type="InterPro" id="IPR013823">
    <property type="entry name" value="Ribosomal_bL12_C"/>
</dbReference>
<dbReference type="FunFam" id="3.30.1390.10:FF:000001">
    <property type="entry name" value="50S ribosomal protein L7/L12"/>
    <property type="match status" value="1"/>
</dbReference>
<comment type="similarity">
    <text evidence="1">Belongs to the bacterial ribosomal protein bL12 family.</text>
</comment>
<dbReference type="EMBL" id="OX365918">
    <property type="protein sequence ID" value="CAI4062335.1"/>
    <property type="molecule type" value="Genomic_DNA"/>
</dbReference>
<organism evidence="7 8">
    <name type="scientific">Saccharomyces uvarum</name>
    <name type="common">Yeast</name>
    <name type="synonym">Saccharomyces bayanus var. uvarum</name>
    <dbReference type="NCBI Taxonomy" id="230603"/>
    <lineage>
        <taxon>Eukaryota</taxon>
        <taxon>Fungi</taxon>
        <taxon>Dikarya</taxon>
        <taxon>Ascomycota</taxon>
        <taxon>Saccharomycotina</taxon>
        <taxon>Saccharomycetes</taxon>
        <taxon>Saccharomycetales</taxon>
        <taxon>Saccharomycetaceae</taxon>
        <taxon>Saccharomyces</taxon>
    </lineage>
</organism>
<protein>
    <submittedName>
        <fullName evidence="7">Uncharacterized protein</fullName>
    </submittedName>
</protein>
<accession>A0AA35JJE5</accession>
<dbReference type="InterPro" id="IPR014719">
    <property type="entry name" value="Ribosomal_bL12_C/ClpS-like"/>
</dbReference>
<feature type="domain" description="Large ribosomal subunit protein bL12 oligomerization" evidence="6">
    <location>
        <begin position="62"/>
        <end position="110"/>
    </location>
</feature>
<dbReference type="InterPro" id="IPR000206">
    <property type="entry name" value="Ribosomal_bL12"/>
</dbReference>
<evidence type="ECO:0000256" key="3">
    <source>
        <dbReference type="ARBA" id="ARBA00023274"/>
    </source>
</evidence>
<dbReference type="Pfam" id="PF16320">
    <property type="entry name" value="Ribosomal_L12_N"/>
    <property type="match status" value="1"/>
</dbReference>
<feature type="region of interest" description="Disordered" evidence="4">
    <location>
        <begin position="35"/>
        <end position="55"/>
    </location>
</feature>
<evidence type="ECO:0000259" key="5">
    <source>
        <dbReference type="Pfam" id="PF00542"/>
    </source>
</evidence>
<dbReference type="CDD" id="cd00387">
    <property type="entry name" value="Ribosomal_L7_L12"/>
    <property type="match status" value="1"/>
</dbReference>
<dbReference type="GO" id="GO:0003735">
    <property type="term" value="F:structural constituent of ribosome"/>
    <property type="evidence" value="ECO:0007669"/>
    <property type="project" value="InterPro"/>
</dbReference>
<gene>
    <name evidence="7" type="primary">SUVC07G1780</name>
    <name evidence="7" type="ORF">SUVC_07G1780</name>
</gene>
<dbReference type="InterPro" id="IPR036235">
    <property type="entry name" value="Ribosomal_bL12_oligo_N_sf"/>
</dbReference>
<feature type="domain" description="Large ribosomal subunit protein bL12 C-terminal" evidence="5">
    <location>
        <begin position="136"/>
        <end position="203"/>
    </location>
</feature>
<reference evidence="7" key="1">
    <citation type="submission" date="2022-10" db="EMBL/GenBank/DDBJ databases">
        <authorList>
            <person name="Byrne P K."/>
        </authorList>
    </citation>
    <scope>NUCLEOTIDE SEQUENCE</scope>
    <source>
        <strain evidence="7">CBS7001</strain>
    </source>
</reference>
<dbReference type="InterPro" id="IPR008932">
    <property type="entry name" value="Ribosomal_bL12_oligo"/>
</dbReference>
<evidence type="ECO:0000313" key="7">
    <source>
        <dbReference type="EMBL" id="CAI4062335.1"/>
    </source>
</evidence>
<evidence type="ECO:0000256" key="4">
    <source>
        <dbReference type="SAM" id="MobiDB-lite"/>
    </source>
</evidence>
<evidence type="ECO:0000259" key="6">
    <source>
        <dbReference type="Pfam" id="PF16320"/>
    </source>
</evidence>
<dbReference type="PANTHER" id="PTHR45987:SF4">
    <property type="entry name" value="LARGE RIBOSOMAL SUBUNIT PROTEIN BL12M"/>
    <property type="match status" value="1"/>
</dbReference>
<dbReference type="Gene3D" id="3.30.1390.10">
    <property type="match status" value="1"/>
</dbReference>
<evidence type="ECO:0000256" key="1">
    <source>
        <dbReference type="ARBA" id="ARBA00007197"/>
    </source>
</evidence>
<dbReference type="SUPFAM" id="SSF48300">
    <property type="entry name" value="Ribosomal protein L7/12, oligomerisation (N-terminal) domain"/>
    <property type="match status" value="1"/>
</dbReference>